<evidence type="ECO:0000313" key="2">
    <source>
        <dbReference type="Proteomes" id="UP000001477"/>
    </source>
</evidence>
<gene>
    <name evidence="1" type="ordered locus">EUBREC_0627</name>
</gene>
<protein>
    <recommendedName>
        <fullName evidence="3">Ribbon-helix-helix protein CopG domain-containing protein</fullName>
    </recommendedName>
</protein>
<dbReference type="PaxDb" id="515619-EUBREC_0627"/>
<dbReference type="SUPFAM" id="SSF47598">
    <property type="entry name" value="Ribbon-helix-helix"/>
    <property type="match status" value="1"/>
</dbReference>
<evidence type="ECO:0008006" key="3">
    <source>
        <dbReference type="Google" id="ProtNLM"/>
    </source>
</evidence>
<dbReference type="HOGENOM" id="CLU_202461_0_0_9"/>
<sequence length="71" mass="8225">MIDNRNGGTDIMRKSISISIRVSEDELEKFKEAARLEAYASYSEFVRRTALIEATRIIKENNEGENTYEHN</sequence>
<dbReference type="GO" id="GO:0006355">
    <property type="term" value="P:regulation of DNA-templated transcription"/>
    <property type="evidence" value="ECO:0007669"/>
    <property type="project" value="InterPro"/>
</dbReference>
<reference evidence="1 2" key="1">
    <citation type="journal article" date="2009" name="Proc. Natl. Acad. Sci. U.S.A.">
        <title>Characterizing a model human gut microbiota composed of members of its two dominant bacterial phyla.</title>
        <authorList>
            <person name="Mahowald M.A."/>
            <person name="Rey F.E."/>
            <person name="Seedorf H."/>
            <person name="Turnbaugh P.J."/>
            <person name="Fulton R.S."/>
            <person name="Wollam A."/>
            <person name="Shah N."/>
            <person name="Wang C."/>
            <person name="Magrini V."/>
            <person name="Wilson R.K."/>
            <person name="Cantarel B.L."/>
            <person name="Coutinho P.M."/>
            <person name="Henrissat B."/>
            <person name="Crock L.W."/>
            <person name="Russell A."/>
            <person name="Verberkmoes N.C."/>
            <person name="Hettich R.L."/>
            <person name="Gordon J.I."/>
        </authorList>
    </citation>
    <scope>NUCLEOTIDE SEQUENCE [LARGE SCALE GENOMIC DNA]</scope>
    <source>
        <strain evidence="2">ATCC 33656 / DSM 3377 / JCM 17463 / KCTC 5835 / LMG 30912 / VPI 0990</strain>
    </source>
</reference>
<dbReference type="KEGG" id="ere:EUBREC_0627"/>
<dbReference type="Gene3D" id="1.20.5.780">
    <property type="entry name" value="Single helix bin"/>
    <property type="match status" value="1"/>
</dbReference>
<name>C4ZCR1_AGARV</name>
<dbReference type="InterPro" id="IPR010985">
    <property type="entry name" value="Ribbon_hlx_hlx"/>
</dbReference>
<dbReference type="EMBL" id="CP001107">
    <property type="protein sequence ID" value="ACR74416.1"/>
    <property type="molecule type" value="Genomic_DNA"/>
</dbReference>
<organism evidence="1 2">
    <name type="scientific">Agathobacter rectalis (strain ATCC 33656 / DSM 3377 / JCM 17463 / KCTC 5835 / VPI 0990)</name>
    <name type="common">Eubacterium rectale</name>
    <dbReference type="NCBI Taxonomy" id="515619"/>
    <lineage>
        <taxon>Bacteria</taxon>
        <taxon>Bacillati</taxon>
        <taxon>Bacillota</taxon>
        <taxon>Clostridia</taxon>
        <taxon>Lachnospirales</taxon>
        <taxon>Lachnospiraceae</taxon>
        <taxon>Agathobacter</taxon>
    </lineage>
</organism>
<dbReference type="STRING" id="515619.EUBREC_0627"/>
<accession>C4ZCR1</accession>
<dbReference type="AlphaFoldDB" id="C4ZCR1"/>
<proteinExistence type="predicted"/>
<dbReference type="Proteomes" id="UP000001477">
    <property type="component" value="Chromosome"/>
</dbReference>
<evidence type="ECO:0000313" key="1">
    <source>
        <dbReference type="EMBL" id="ACR74416.1"/>
    </source>
</evidence>